<gene>
    <name evidence="2" type="ORF">GWI33_017569</name>
</gene>
<comment type="caution">
    <text evidence="2">The sequence shown here is derived from an EMBL/GenBank/DDBJ whole genome shotgun (WGS) entry which is preliminary data.</text>
</comment>
<evidence type="ECO:0000256" key="1">
    <source>
        <dbReference type="SAM" id="MobiDB-lite"/>
    </source>
</evidence>
<proteinExistence type="predicted"/>
<feature type="region of interest" description="Disordered" evidence="1">
    <location>
        <begin position="46"/>
        <end position="75"/>
    </location>
</feature>
<dbReference type="AlphaFoldDB" id="A0A834HXX2"/>
<reference evidence="2" key="1">
    <citation type="submission" date="2020-08" db="EMBL/GenBank/DDBJ databases">
        <title>Genome sequencing and assembly of the red palm weevil Rhynchophorus ferrugineus.</title>
        <authorList>
            <person name="Dias G.B."/>
            <person name="Bergman C.M."/>
            <person name="Manee M."/>
        </authorList>
    </citation>
    <scope>NUCLEOTIDE SEQUENCE</scope>
    <source>
        <strain evidence="2">AA-2017</strain>
        <tissue evidence="2">Whole larva</tissue>
    </source>
</reference>
<dbReference type="EMBL" id="JAACXV010014228">
    <property type="protein sequence ID" value="KAF7269404.1"/>
    <property type="molecule type" value="Genomic_DNA"/>
</dbReference>
<evidence type="ECO:0000313" key="2">
    <source>
        <dbReference type="EMBL" id="KAF7269404.1"/>
    </source>
</evidence>
<accession>A0A834HXX2</accession>
<organism evidence="2 3">
    <name type="scientific">Rhynchophorus ferrugineus</name>
    <name type="common">Red palm weevil</name>
    <name type="synonym">Curculio ferrugineus</name>
    <dbReference type="NCBI Taxonomy" id="354439"/>
    <lineage>
        <taxon>Eukaryota</taxon>
        <taxon>Metazoa</taxon>
        <taxon>Ecdysozoa</taxon>
        <taxon>Arthropoda</taxon>
        <taxon>Hexapoda</taxon>
        <taxon>Insecta</taxon>
        <taxon>Pterygota</taxon>
        <taxon>Neoptera</taxon>
        <taxon>Endopterygota</taxon>
        <taxon>Coleoptera</taxon>
        <taxon>Polyphaga</taxon>
        <taxon>Cucujiformia</taxon>
        <taxon>Curculionidae</taxon>
        <taxon>Dryophthorinae</taxon>
        <taxon>Rhynchophorus</taxon>
    </lineage>
</organism>
<name>A0A834HXX2_RHYFE</name>
<evidence type="ECO:0000313" key="3">
    <source>
        <dbReference type="Proteomes" id="UP000625711"/>
    </source>
</evidence>
<dbReference type="Proteomes" id="UP000625711">
    <property type="component" value="Unassembled WGS sequence"/>
</dbReference>
<sequence length="113" mass="12093">MLLCNPKPGGCNFQFTSELLRVGPSPCPLSVPIRTTLKLNFQRCGWGEGRRSRGCASILPPATSEPAPPPPPLDENHNSSFFIVPGIVPQILLNNACRKPAKGSPADVIECAM</sequence>
<protein>
    <submittedName>
        <fullName evidence="2">Uncharacterized protein</fullName>
    </submittedName>
</protein>
<keyword evidence="3" id="KW-1185">Reference proteome</keyword>